<dbReference type="Pfam" id="PF01565">
    <property type="entry name" value="FAD_binding_4"/>
    <property type="match status" value="1"/>
</dbReference>
<dbReference type="GO" id="GO:0071949">
    <property type="term" value="F:FAD binding"/>
    <property type="evidence" value="ECO:0007669"/>
    <property type="project" value="InterPro"/>
</dbReference>
<dbReference type="InterPro" id="IPR016169">
    <property type="entry name" value="FAD-bd_PCMH_sub2"/>
</dbReference>
<dbReference type="PANTHER" id="PTHR42973">
    <property type="entry name" value="BINDING OXIDOREDUCTASE, PUTATIVE (AFU_ORTHOLOGUE AFUA_1G17690)-RELATED"/>
    <property type="match status" value="1"/>
</dbReference>
<evidence type="ECO:0000256" key="1">
    <source>
        <dbReference type="ARBA" id="ARBA00001974"/>
    </source>
</evidence>
<gene>
    <name evidence="8" type="ORF">PENCOP_c003G04103</name>
</gene>
<protein>
    <recommendedName>
        <fullName evidence="7">FAD-binding PCMH-type domain-containing protein</fullName>
    </recommendedName>
</protein>
<evidence type="ECO:0000313" key="8">
    <source>
        <dbReference type="EMBL" id="OQE43092.1"/>
    </source>
</evidence>
<comment type="similarity">
    <text evidence="2">Belongs to the oxygen-dependent FAD-linked oxidoreductase family.</text>
</comment>
<keyword evidence="4" id="KW-0274">FAD</keyword>
<dbReference type="InterPro" id="IPR036318">
    <property type="entry name" value="FAD-bd_PCMH-like_sf"/>
</dbReference>
<feature type="domain" description="FAD-binding PCMH-type" evidence="7">
    <location>
        <begin position="57"/>
        <end position="231"/>
    </location>
</feature>
<keyword evidence="6" id="KW-0732">Signal</keyword>
<evidence type="ECO:0000313" key="9">
    <source>
        <dbReference type="Proteomes" id="UP000191500"/>
    </source>
</evidence>
<dbReference type="InterPro" id="IPR050416">
    <property type="entry name" value="FAD-linked_Oxidoreductase"/>
</dbReference>
<dbReference type="SUPFAM" id="SSF56176">
    <property type="entry name" value="FAD-binding/transporter-associated domain-like"/>
    <property type="match status" value="1"/>
</dbReference>
<comment type="cofactor">
    <cofactor evidence="1">
        <name>FAD</name>
        <dbReference type="ChEBI" id="CHEBI:57692"/>
    </cofactor>
</comment>
<dbReference type="Gene3D" id="3.30.465.10">
    <property type="match status" value="1"/>
</dbReference>
<name>A0A1V6UXE9_9EURO</name>
<dbReference type="Gene3D" id="3.40.462.20">
    <property type="match status" value="1"/>
</dbReference>
<comment type="caution">
    <text evidence="8">The sequence shown here is derived from an EMBL/GenBank/DDBJ whole genome shotgun (WGS) entry which is preliminary data.</text>
</comment>
<proteinExistence type="inferred from homology"/>
<organism evidence="8 9">
    <name type="scientific">Penicillium coprophilum</name>
    <dbReference type="NCBI Taxonomy" id="36646"/>
    <lineage>
        <taxon>Eukaryota</taxon>
        <taxon>Fungi</taxon>
        <taxon>Dikarya</taxon>
        <taxon>Ascomycota</taxon>
        <taxon>Pezizomycotina</taxon>
        <taxon>Eurotiomycetes</taxon>
        <taxon>Eurotiomycetidae</taxon>
        <taxon>Eurotiales</taxon>
        <taxon>Aspergillaceae</taxon>
        <taxon>Penicillium</taxon>
    </lineage>
</organism>
<sequence>MFKKLIPFLCALPVYAAPQGAVNLVQLLTNKANHWAKGTAISFPGTAQFENSTQRWTSADAPTYFASVSPANERDVVTVLKLATSHGIPFLATGGRHGFTDTLGDLHLGLAIDLSHFDSYEIDSTAGTVTIGGSVTIGDMMDSLAEAGFMIQSGSGSCPGYVGLGLGAGVGRYMGYFGLVLDGLVSARMVTANGKVVEVSETKNSDLFWGIRGAGANFGIITSATYKLHKMADHNNGQVLNADFIFPANNTERYFKYLESWSGKMPANVAAINLVNYNDLAGEAQVLANWVYIGPEKEGRQFLAPILDLQPATATYTYVPWNKLLGTAGGAGFNDALCAKGPYRSFYTVNMRELSGSTFQATFDTMTKYYREHPDALSSYINIETFPNQATAAVPSDTTAYPWRDAIGFIQFGIVASDEVSNTTKAAGAEIGRELRDSWVKASGYPELAIYVNYAHGDEKLSQIYGRDKLPRLAALKKTWDPKNVFGYNNALPTTYRN</sequence>
<dbReference type="InterPro" id="IPR006094">
    <property type="entry name" value="Oxid_FAD_bind_N"/>
</dbReference>
<keyword evidence="5" id="KW-0560">Oxidoreductase</keyword>
<feature type="signal peptide" evidence="6">
    <location>
        <begin position="1"/>
        <end position="16"/>
    </location>
</feature>
<dbReference type="Pfam" id="PF08031">
    <property type="entry name" value="BBE"/>
    <property type="match status" value="1"/>
</dbReference>
<dbReference type="PROSITE" id="PS51387">
    <property type="entry name" value="FAD_PCMH"/>
    <property type="match status" value="1"/>
</dbReference>
<evidence type="ECO:0000256" key="4">
    <source>
        <dbReference type="ARBA" id="ARBA00022827"/>
    </source>
</evidence>
<evidence type="ECO:0000259" key="7">
    <source>
        <dbReference type="PROSITE" id="PS51387"/>
    </source>
</evidence>
<dbReference type="InterPro" id="IPR016166">
    <property type="entry name" value="FAD-bd_PCMH"/>
</dbReference>
<dbReference type="Proteomes" id="UP000191500">
    <property type="component" value="Unassembled WGS sequence"/>
</dbReference>
<dbReference type="InterPro" id="IPR012951">
    <property type="entry name" value="BBE"/>
</dbReference>
<evidence type="ECO:0000256" key="2">
    <source>
        <dbReference type="ARBA" id="ARBA00005466"/>
    </source>
</evidence>
<accession>A0A1V6UXE9</accession>
<dbReference type="EMBL" id="MDDG01000003">
    <property type="protein sequence ID" value="OQE43092.1"/>
    <property type="molecule type" value="Genomic_DNA"/>
</dbReference>
<evidence type="ECO:0000256" key="5">
    <source>
        <dbReference type="ARBA" id="ARBA00023002"/>
    </source>
</evidence>
<keyword evidence="3" id="KW-0285">Flavoprotein</keyword>
<dbReference type="AlphaFoldDB" id="A0A1V6UXE9"/>
<dbReference type="GO" id="GO:0016491">
    <property type="term" value="F:oxidoreductase activity"/>
    <property type="evidence" value="ECO:0007669"/>
    <property type="project" value="UniProtKB-KW"/>
</dbReference>
<reference evidence="9" key="1">
    <citation type="journal article" date="2017" name="Nat. Microbiol.">
        <title>Global analysis of biosynthetic gene clusters reveals vast potential of secondary metabolite production in Penicillium species.</title>
        <authorList>
            <person name="Nielsen J.C."/>
            <person name="Grijseels S."/>
            <person name="Prigent S."/>
            <person name="Ji B."/>
            <person name="Dainat J."/>
            <person name="Nielsen K.F."/>
            <person name="Frisvad J.C."/>
            <person name="Workman M."/>
            <person name="Nielsen J."/>
        </authorList>
    </citation>
    <scope>NUCLEOTIDE SEQUENCE [LARGE SCALE GENOMIC DNA]</scope>
    <source>
        <strain evidence="9">IBT 31321</strain>
    </source>
</reference>
<evidence type="ECO:0000256" key="6">
    <source>
        <dbReference type="SAM" id="SignalP"/>
    </source>
</evidence>
<evidence type="ECO:0000256" key="3">
    <source>
        <dbReference type="ARBA" id="ARBA00022630"/>
    </source>
</evidence>
<keyword evidence="9" id="KW-1185">Reference proteome</keyword>
<feature type="chain" id="PRO_5013274813" description="FAD-binding PCMH-type domain-containing protein" evidence="6">
    <location>
        <begin position="17"/>
        <end position="498"/>
    </location>
</feature>
<dbReference type="PANTHER" id="PTHR42973:SF9">
    <property type="entry name" value="FAD-BINDING PCMH-TYPE DOMAIN-CONTAINING PROTEIN-RELATED"/>
    <property type="match status" value="1"/>
</dbReference>